<dbReference type="EMBL" id="JAGGJU010000018">
    <property type="protein sequence ID" value="MBP1853401.1"/>
    <property type="molecule type" value="Genomic_DNA"/>
</dbReference>
<dbReference type="Proteomes" id="UP000759443">
    <property type="component" value="Unassembled WGS sequence"/>
</dbReference>
<dbReference type="PANTHER" id="PTHR32347">
    <property type="entry name" value="EFFLUX SYSTEM COMPONENT YKNX-RELATED"/>
    <property type="match status" value="1"/>
</dbReference>
<evidence type="ECO:0008006" key="6">
    <source>
        <dbReference type="Google" id="ProtNLM"/>
    </source>
</evidence>
<name>A0ABS4E657_9HYPH</name>
<gene>
    <name evidence="4" type="ORF">J2Z17_004862</name>
</gene>
<sequence length="533" mass="56791">MSALTRLAPGGSTPDIVFGTLPPGLDLLALAEGLSDKPLLKRAGEHLFVLVPRGKAGWIGWLFDTVPPVTELPGLLEILSGLSAAFDKGAAAASMPPTATAAGQERIARVLADMAGLGPLKKKSQLQVLANSIFKQELARAAVFVECRARGGSFITASDRKLAASADEFVRVSQLERADEDRIIHLRAQSMDDDRLESALLAESLGAAGIVLALPANGIHGMALFLIDPAPNIANEIGMLSHLASIATQCRAHKDDKNNTLWKGAALAAVVAAAVVLALPADLIVTASALSAPQQSVVAALPFDSFLQSMTADVGDTVTADTDLATLSAPDIEAKRSQAQLQMSVQQITATAALAKNDYGNYKLATQRIETYKGQVDRYDQQLEQLHLKSPVAGTVIRTIGRDGLGRFVPAGQEIAVIQSNDEFAVTLTFSRVDATLIRPGQPGEVYFRGLNGRPYAFVVETPIFEERASRDSDETHLVARARIVKAGKGELIGGLSGFGRVEAGRAPRIYVLSRHALEYLRIKAWIYLGLHF</sequence>
<protein>
    <recommendedName>
        <fullName evidence="6">HlyD family efflux transporter periplasmic adaptor subunit</fullName>
    </recommendedName>
</protein>
<evidence type="ECO:0000256" key="3">
    <source>
        <dbReference type="SAM" id="Coils"/>
    </source>
</evidence>
<keyword evidence="2 3" id="KW-0175">Coiled coil</keyword>
<organism evidence="4 5">
    <name type="scientific">Rhizobium halophytocola</name>
    <dbReference type="NCBI Taxonomy" id="735519"/>
    <lineage>
        <taxon>Bacteria</taxon>
        <taxon>Pseudomonadati</taxon>
        <taxon>Pseudomonadota</taxon>
        <taxon>Alphaproteobacteria</taxon>
        <taxon>Hyphomicrobiales</taxon>
        <taxon>Rhizobiaceae</taxon>
        <taxon>Rhizobium/Agrobacterium group</taxon>
        <taxon>Rhizobium</taxon>
    </lineage>
</organism>
<comment type="subcellular location">
    <subcellularLocation>
        <location evidence="1">Cell envelope</location>
    </subcellularLocation>
</comment>
<dbReference type="PANTHER" id="PTHR32347:SF23">
    <property type="entry name" value="BLL5650 PROTEIN"/>
    <property type="match status" value="1"/>
</dbReference>
<proteinExistence type="predicted"/>
<evidence type="ECO:0000313" key="4">
    <source>
        <dbReference type="EMBL" id="MBP1853401.1"/>
    </source>
</evidence>
<evidence type="ECO:0000256" key="2">
    <source>
        <dbReference type="ARBA" id="ARBA00023054"/>
    </source>
</evidence>
<evidence type="ECO:0000256" key="1">
    <source>
        <dbReference type="ARBA" id="ARBA00004196"/>
    </source>
</evidence>
<keyword evidence="5" id="KW-1185">Reference proteome</keyword>
<dbReference type="RefSeq" id="WP_209949213.1">
    <property type="nucleotide sequence ID" value="NZ_JAGGJU010000018.1"/>
</dbReference>
<reference evidence="4 5" key="1">
    <citation type="submission" date="2021-03" db="EMBL/GenBank/DDBJ databases">
        <title>Genomic Encyclopedia of Type Strains, Phase IV (KMG-IV): sequencing the most valuable type-strain genomes for metagenomic binning, comparative biology and taxonomic classification.</title>
        <authorList>
            <person name="Goeker M."/>
        </authorList>
    </citation>
    <scope>NUCLEOTIDE SEQUENCE [LARGE SCALE GENOMIC DNA]</scope>
    <source>
        <strain evidence="4 5">DSM 21600</strain>
    </source>
</reference>
<accession>A0ABS4E657</accession>
<evidence type="ECO:0000313" key="5">
    <source>
        <dbReference type="Proteomes" id="UP000759443"/>
    </source>
</evidence>
<dbReference type="InterPro" id="IPR050465">
    <property type="entry name" value="UPF0194_transport"/>
</dbReference>
<dbReference type="SUPFAM" id="SSF111369">
    <property type="entry name" value="HlyD-like secretion proteins"/>
    <property type="match status" value="1"/>
</dbReference>
<comment type="caution">
    <text evidence="4">The sequence shown here is derived from an EMBL/GenBank/DDBJ whole genome shotgun (WGS) entry which is preliminary data.</text>
</comment>
<feature type="coiled-coil region" evidence="3">
    <location>
        <begin position="362"/>
        <end position="389"/>
    </location>
</feature>